<dbReference type="RefSeq" id="WP_200310721.1">
    <property type="nucleotide sequence ID" value="NZ_JAENIM010000031.1"/>
</dbReference>
<dbReference type="AlphaFoldDB" id="A0A8J7SHC0"/>
<dbReference type="Proteomes" id="UP000624703">
    <property type="component" value="Unassembled WGS sequence"/>
</dbReference>
<dbReference type="EMBL" id="JAENIM010000031">
    <property type="protein sequence ID" value="MBK1790695.1"/>
    <property type="molecule type" value="Genomic_DNA"/>
</dbReference>
<evidence type="ECO:0000313" key="2">
    <source>
        <dbReference type="EMBL" id="MBK1790695.1"/>
    </source>
</evidence>
<protein>
    <submittedName>
        <fullName evidence="2">Uncharacterized protein</fullName>
    </submittedName>
</protein>
<evidence type="ECO:0000256" key="1">
    <source>
        <dbReference type="SAM" id="Phobius"/>
    </source>
</evidence>
<keyword evidence="3" id="KW-1185">Reference proteome</keyword>
<comment type="caution">
    <text evidence="2">The sequence shown here is derived from an EMBL/GenBank/DDBJ whole genome shotgun (WGS) entry which is preliminary data.</text>
</comment>
<feature type="transmembrane region" description="Helical" evidence="1">
    <location>
        <begin position="28"/>
        <end position="47"/>
    </location>
</feature>
<gene>
    <name evidence="2" type="ORF">JIN82_05950</name>
</gene>
<proteinExistence type="predicted"/>
<keyword evidence="1" id="KW-1133">Transmembrane helix</keyword>
<name>A0A8J7SHC0_9BACT</name>
<keyword evidence="1" id="KW-0472">Membrane</keyword>
<accession>A0A8J7SHC0</accession>
<evidence type="ECO:0000313" key="3">
    <source>
        <dbReference type="Proteomes" id="UP000624703"/>
    </source>
</evidence>
<reference evidence="2" key="1">
    <citation type="submission" date="2021-01" db="EMBL/GenBank/DDBJ databases">
        <title>Modified the classification status of verrucomicrobia.</title>
        <authorList>
            <person name="Feng X."/>
        </authorList>
    </citation>
    <scope>NUCLEOTIDE SEQUENCE</scope>
    <source>
        <strain evidence="2">_KCTC 22039</strain>
    </source>
</reference>
<keyword evidence="1" id="KW-0812">Transmembrane</keyword>
<sequence>MNAFILPLFVVFVGALLPFESLLFGKLVVLIASITLLGVLCVLFTRLELNAEDDHFSLVVSLFKKPIIQRQVRGISWHAIARYSPSVDSSPNQTTFYRVEVADFDGNRSVVMGELLASLYGVDCL</sequence>
<organism evidence="2 3">
    <name type="scientific">Persicirhabdus sediminis</name>
    <dbReference type="NCBI Taxonomy" id="454144"/>
    <lineage>
        <taxon>Bacteria</taxon>
        <taxon>Pseudomonadati</taxon>
        <taxon>Verrucomicrobiota</taxon>
        <taxon>Verrucomicrobiia</taxon>
        <taxon>Verrucomicrobiales</taxon>
        <taxon>Verrucomicrobiaceae</taxon>
        <taxon>Persicirhabdus</taxon>
    </lineage>
</organism>